<dbReference type="GO" id="GO:0016787">
    <property type="term" value="F:hydrolase activity"/>
    <property type="evidence" value="ECO:0007669"/>
    <property type="project" value="UniProtKB-KW"/>
</dbReference>
<proteinExistence type="predicted"/>
<name>A0A4P9CAM9_EUBML</name>
<dbReference type="SUPFAM" id="SSF53474">
    <property type="entry name" value="alpha/beta-Hydrolases"/>
    <property type="match status" value="1"/>
</dbReference>
<dbReference type="PRINTS" id="PR00111">
    <property type="entry name" value="ABHYDROLASE"/>
</dbReference>
<gene>
    <name evidence="2" type="ORF">CPZ25_011305</name>
</gene>
<organism evidence="2 3">
    <name type="scientific">Eubacterium maltosivorans</name>
    <dbReference type="NCBI Taxonomy" id="2041044"/>
    <lineage>
        <taxon>Bacteria</taxon>
        <taxon>Bacillati</taxon>
        <taxon>Bacillota</taxon>
        <taxon>Clostridia</taxon>
        <taxon>Eubacteriales</taxon>
        <taxon>Eubacteriaceae</taxon>
        <taxon>Eubacterium</taxon>
    </lineage>
</organism>
<evidence type="ECO:0000259" key="1">
    <source>
        <dbReference type="Pfam" id="PF12146"/>
    </source>
</evidence>
<dbReference type="InterPro" id="IPR029058">
    <property type="entry name" value="AB_hydrolase_fold"/>
</dbReference>
<protein>
    <submittedName>
        <fullName evidence="2">Alpha/beta hydrolase</fullName>
    </submittedName>
</protein>
<reference evidence="2 3" key="1">
    <citation type="submission" date="2018-05" db="EMBL/GenBank/DDBJ databases">
        <title>Genome comparison of Eubacterium sp.</title>
        <authorList>
            <person name="Feng Y."/>
            <person name="Sanchez-Andrea I."/>
            <person name="Stams A.J.M."/>
            <person name="De Vos W.M."/>
        </authorList>
    </citation>
    <scope>NUCLEOTIDE SEQUENCE [LARGE SCALE GENOMIC DNA]</scope>
    <source>
        <strain evidence="2 3">YI</strain>
    </source>
</reference>
<dbReference type="InterPro" id="IPR051044">
    <property type="entry name" value="MAG_DAG_Lipase"/>
</dbReference>
<dbReference type="InterPro" id="IPR000073">
    <property type="entry name" value="AB_hydrolase_1"/>
</dbReference>
<accession>A0A4P9CAM9</accession>
<dbReference type="Proteomes" id="UP000218387">
    <property type="component" value="Chromosome"/>
</dbReference>
<evidence type="ECO:0000313" key="3">
    <source>
        <dbReference type="Proteomes" id="UP000218387"/>
    </source>
</evidence>
<evidence type="ECO:0000313" key="2">
    <source>
        <dbReference type="EMBL" id="QCT71891.1"/>
    </source>
</evidence>
<dbReference type="RefSeq" id="WP_096918573.1">
    <property type="nucleotide sequence ID" value="NZ_CP029487.1"/>
</dbReference>
<dbReference type="PANTHER" id="PTHR11614">
    <property type="entry name" value="PHOSPHOLIPASE-RELATED"/>
    <property type="match status" value="1"/>
</dbReference>
<dbReference type="AlphaFoldDB" id="A0A4P9CAM9"/>
<dbReference type="KEGG" id="emt:CPZ25_011305"/>
<keyword evidence="2" id="KW-0378">Hydrolase</keyword>
<dbReference type="EMBL" id="CP029487">
    <property type="protein sequence ID" value="QCT71891.1"/>
    <property type="molecule type" value="Genomic_DNA"/>
</dbReference>
<keyword evidence="3" id="KW-1185">Reference proteome</keyword>
<sequence length="270" mass="30173">MKKEKIMQMIQAYDGLNLYMTTDTPESPRAVVIISHGMCEHSGRYAAVTQKLFDHGFKVYRYDLRGHGKSEGERGFYSTPDEITEDLHRIVDIVTAESPGLKRFLLGYSMGGFAVADFGTKYPDKADGAILFDAATRDNLGGFSRVSQSLDPLTRFPNKLAKRLTSNPEVTATYKADPLNASYFTAGLSQQLTLGIRQLAANPVFHLPVLLLHGEKDTLVDPSDSTDFFAQIASKDKQLKIYGDTQHEIFNEAVKDQVMADVIRWIENRL</sequence>
<dbReference type="Gene3D" id="3.40.50.1820">
    <property type="entry name" value="alpha/beta hydrolase"/>
    <property type="match status" value="1"/>
</dbReference>
<dbReference type="InterPro" id="IPR022742">
    <property type="entry name" value="Hydrolase_4"/>
</dbReference>
<dbReference type="Pfam" id="PF12146">
    <property type="entry name" value="Hydrolase_4"/>
    <property type="match status" value="1"/>
</dbReference>
<feature type="domain" description="Serine aminopeptidase S33" evidence="1">
    <location>
        <begin position="27"/>
        <end position="252"/>
    </location>
</feature>